<organism evidence="1 2">
    <name type="scientific">Marinobacter lutaoensis</name>
    <dbReference type="NCBI Taxonomy" id="135739"/>
    <lineage>
        <taxon>Bacteria</taxon>
        <taxon>Pseudomonadati</taxon>
        <taxon>Pseudomonadota</taxon>
        <taxon>Gammaproteobacteria</taxon>
        <taxon>Pseudomonadales</taxon>
        <taxon>Marinobacteraceae</taxon>
        <taxon>Marinobacter</taxon>
    </lineage>
</organism>
<dbReference type="Proteomes" id="UP000189339">
    <property type="component" value="Unassembled WGS sequence"/>
</dbReference>
<accession>A0A1V2DTR9</accession>
<protein>
    <submittedName>
        <fullName evidence="1">Uncharacterized protein</fullName>
    </submittedName>
</protein>
<dbReference type="OrthoDB" id="7605362at2"/>
<reference evidence="1 2" key="1">
    <citation type="submission" date="2016-12" db="EMBL/GenBank/DDBJ databases">
        <title>Marinobacter lutaoensis whole genome sequencing.</title>
        <authorList>
            <person name="Verma A."/>
            <person name="Krishnamurthi S."/>
        </authorList>
    </citation>
    <scope>NUCLEOTIDE SEQUENCE [LARGE SCALE GENOMIC DNA]</scope>
    <source>
        <strain evidence="1 2">T5054</strain>
    </source>
</reference>
<evidence type="ECO:0000313" key="2">
    <source>
        <dbReference type="Proteomes" id="UP000189339"/>
    </source>
</evidence>
<comment type="caution">
    <text evidence="1">The sequence shown here is derived from an EMBL/GenBank/DDBJ whole genome shotgun (WGS) entry which is preliminary data.</text>
</comment>
<dbReference type="AlphaFoldDB" id="A0A1V2DTR9"/>
<sequence length="151" mass="17042">MMRSIGIRVEPKSVTFAVYDFDSAEIVNIEKLNVPKALDIPERLKFIRSNMLDIFREFDITRAGIRITESNSQHLNIARLQIEGVIQEAIASSCVESYYTGQISNISAKLGFNRSDFKKYLEGEMDYEIENWGNLTKPEKEAVFAAIGAAA</sequence>
<evidence type="ECO:0000313" key="1">
    <source>
        <dbReference type="EMBL" id="ONF43889.1"/>
    </source>
</evidence>
<proteinExistence type="predicted"/>
<name>A0A1V2DTR9_9GAMM</name>
<keyword evidence="2" id="KW-1185">Reference proteome</keyword>
<dbReference type="EMBL" id="MSCW01000006">
    <property type="protein sequence ID" value="ONF43889.1"/>
    <property type="molecule type" value="Genomic_DNA"/>
</dbReference>
<gene>
    <name evidence="1" type="ORF">BTO32_09580</name>
</gene>